<proteinExistence type="predicted"/>
<evidence type="ECO:0000256" key="2">
    <source>
        <dbReference type="SAM" id="SignalP"/>
    </source>
</evidence>
<evidence type="ECO:0000256" key="1">
    <source>
        <dbReference type="SAM" id="Phobius"/>
    </source>
</evidence>
<keyword evidence="4" id="KW-1185">Reference proteome</keyword>
<name>A0A7W1WU19_9BACL</name>
<evidence type="ECO:0000313" key="4">
    <source>
        <dbReference type="Proteomes" id="UP000535491"/>
    </source>
</evidence>
<feature type="signal peptide" evidence="2">
    <location>
        <begin position="1"/>
        <end position="27"/>
    </location>
</feature>
<evidence type="ECO:0008006" key="5">
    <source>
        <dbReference type="Google" id="ProtNLM"/>
    </source>
</evidence>
<keyword evidence="2" id="KW-0732">Signal</keyword>
<dbReference type="EMBL" id="JACEIQ010000023">
    <property type="protein sequence ID" value="MBA4496065.1"/>
    <property type="molecule type" value="Genomic_DNA"/>
</dbReference>
<dbReference type="InterPro" id="IPR014231">
    <property type="entry name" value="Spore_YpjB"/>
</dbReference>
<dbReference type="RefSeq" id="WP_181754144.1">
    <property type="nucleotide sequence ID" value="NZ_JACEIQ010000023.1"/>
</dbReference>
<dbReference type="AlphaFoldDB" id="A0A7W1WU19"/>
<feature type="transmembrane region" description="Helical" evidence="1">
    <location>
        <begin position="233"/>
        <end position="253"/>
    </location>
</feature>
<keyword evidence="1" id="KW-0472">Membrane</keyword>
<protein>
    <recommendedName>
        <fullName evidence="5">Sporulation protein YpjB</fullName>
    </recommendedName>
</protein>
<organism evidence="3 4">
    <name type="scientific">Paenactinomyces guangxiensis</name>
    <dbReference type="NCBI Taxonomy" id="1490290"/>
    <lineage>
        <taxon>Bacteria</taxon>
        <taxon>Bacillati</taxon>
        <taxon>Bacillota</taxon>
        <taxon>Bacilli</taxon>
        <taxon>Bacillales</taxon>
        <taxon>Thermoactinomycetaceae</taxon>
        <taxon>Paenactinomyces</taxon>
    </lineage>
</organism>
<dbReference type="Pfam" id="PF09577">
    <property type="entry name" value="Spore_YpjB"/>
    <property type="match status" value="1"/>
</dbReference>
<accession>A0A7W1WU19</accession>
<keyword evidence="1" id="KW-0812">Transmembrane</keyword>
<gene>
    <name evidence="3" type="ORF">H1191_17430</name>
</gene>
<feature type="chain" id="PRO_5031297489" description="Sporulation protein YpjB" evidence="2">
    <location>
        <begin position="28"/>
        <end position="265"/>
    </location>
</feature>
<dbReference type="Proteomes" id="UP000535491">
    <property type="component" value="Unassembled WGS sequence"/>
</dbReference>
<comment type="caution">
    <text evidence="3">The sequence shown here is derived from an EMBL/GenBank/DDBJ whole genome shotgun (WGS) entry which is preliminary data.</text>
</comment>
<keyword evidence="1" id="KW-1133">Transmembrane helix</keyword>
<sequence length="265" mass="30485">MKNKWIKRGIFLCCLMPIFMNLPRAEASEEFQQESEKWSHTANQIVRLVEKKDLLGARSQLSILARQFSKSDLSDKNLSVEGIHVLSDVIIDMERNLNQVIPDEGKMVYSATRLQIAFDAVSHSHQPLWQQYYSPLKQDVGQIQEEIRHNNRSSVQKAIDQMYDDYQMVRPALIVSKSPHTVQKVDSLVTFIRKQEDLKKLQSSVKQLEALLQPLFFGSEKDVTAVSGPLEEVSLYTITLWVSGLIVMVLSYVSWRKYRAMRGVV</sequence>
<evidence type="ECO:0000313" key="3">
    <source>
        <dbReference type="EMBL" id="MBA4496065.1"/>
    </source>
</evidence>
<reference evidence="3 4" key="1">
    <citation type="submission" date="2020-07" db="EMBL/GenBank/DDBJ databases">
        <authorList>
            <person name="Feng H."/>
        </authorList>
    </citation>
    <scope>NUCLEOTIDE SEQUENCE [LARGE SCALE GENOMIC DNA]</scope>
    <source>
        <strain evidence="4">s-10</strain>
    </source>
</reference>